<feature type="chain" id="PRO_5013229776" description="DUF3015 domain-containing protein" evidence="1">
    <location>
        <begin position="26"/>
        <end position="173"/>
    </location>
</feature>
<name>A0A1W1I2F3_9BACT</name>
<dbReference type="RefSeq" id="WP_172834137.1">
    <property type="nucleotide sequence ID" value="NZ_LT828648.1"/>
</dbReference>
<dbReference type="InterPro" id="IPR021383">
    <property type="entry name" value="DUF3015"/>
</dbReference>
<accession>A0A1W1I2F3</accession>
<dbReference type="Pfam" id="PF11220">
    <property type="entry name" value="DUF3015"/>
    <property type="match status" value="1"/>
</dbReference>
<dbReference type="AlphaFoldDB" id="A0A1W1I2F3"/>
<gene>
    <name evidence="2" type="ORF">NSJP_0831</name>
</gene>
<evidence type="ECO:0008006" key="4">
    <source>
        <dbReference type="Google" id="ProtNLM"/>
    </source>
</evidence>
<keyword evidence="3" id="KW-1185">Reference proteome</keyword>
<proteinExistence type="predicted"/>
<dbReference type="KEGG" id="nja:NSJP_0831"/>
<dbReference type="STRING" id="1325564.NSJP_0831"/>
<keyword evidence="1" id="KW-0732">Signal</keyword>
<reference evidence="2 3" key="1">
    <citation type="submission" date="2017-03" db="EMBL/GenBank/DDBJ databases">
        <authorList>
            <person name="Afonso C.L."/>
            <person name="Miller P.J."/>
            <person name="Scott M.A."/>
            <person name="Spackman E."/>
            <person name="Goraichik I."/>
            <person name="Dimitrov K.M."/>
            <person name="Suarez D.L."/>
            <person name="Swayne D.E."/>
        </authorList>
    </citation>
    <scope>NUCLEOTIDE SEQUENCE [LARGE SCALE GENOMIC DNA]</scope>
    <source>
        <strain evidence="2">Genome sequencing of Nitrospira japonica strain NJ11</strain>
    </source>
</reference>
<dbReference type="EMBL" id="LT828648">
    <property type="protein sequence ID" value="SLM47003.1"/>
    <property type="molecule type" value="Genomic_DNA"/>
</dbReference>
<evidence type="ECO:0000313" key="2">
    <source>
        <dbReference type="EMBL" id="SLM47003.1"/>
    </source>
</evidence>
<feature type="signal peptide" evidence="1">
    <location>
        <begin position="1"/>
        <end position="25"/>
    </location>
</feature>
<dbReference type="Proteomes" id="UP000192042">
    <property type="component" value="Chromosome I"/>
</dbReference>
<evidence type="ECO:0000313" key="3">
    <source>
        <dbReference type="Proteomes" id="UP000192042"/>
    </source>
</evidence>
<protein>
    <recommendedName>
        <fullName evidence="4">DUF3015 domain-containing protein</fullName>
    </recommendedName>
</protein>
<sequence length="173" mass="18669">MTPLFKGTIAFLLSASFWPATIAYSATTNPDTGPGCGLGRQLWEDWKGKKQIAPQLFMASTNVTGSYTFAITSGTSGCSNDGTIWDSQKAGLFIDINYANVMDDMARGGGEHLASLAALLGVTQEEESIFFSLVQREAFFAAHGEPALLLERLVAVRHDLSQRRMLAASATRE</sequence>
<organism evidence="2 3">
    <name type="scientific">Nitrospira japonica</name>
    <dbReference type="NCBI Taxonomy" id="1325564"/>
    <lineage>
        <taxon>Bacteria</taxon>
        <taxon>Pseudomonadati</taxon>
        <taxon>Nitrospirota</taxon>
        <taxon>Nitrospiria</taxon>
        <taxon>Nitrospirales</taxon>
        <taxon>Nitrospiraceae</taxon>
        <taxon>Nitrospira</taxon>
    </lineage>
</organism>
<evidence type="ECO:0000256" key="1">
    <source>
        <dbReference type="SAM" id="SignalP"/>
    </source>
</evidence>